<dbReference type="Proteomes" id="UP000838686">
    <property type="component" value="Unassembled WGS sequence"/>
</dbReference>
<dbReference type="EC" id="3.2.1.8" evidence="2"/>
<keyword evidence="2" id="KW-0378">Hydrolase</keyword>
<gene>
    <name evidence="2" type="primary">xynA1_1</name>
    <name evidence="2" type="ORF">PAECIP111893_01499</name>
</gene>
<reference evidence="2" key="1">
    <citation type="submission" date="2022-01" db="EMBL/GenBank/DDBJ databases">
        <authorList>
            <person name="Criscuolo A."/>
        </authorList>
    </citation>
    <scope>NUCLEOTIDE SEQUENCE</scope>
    <source>
        <strain evidence="2">CIP111893</strain>
    </source>
</reference>
<feature type="domain" description="SLH" evidence="1">
    <location>
        <begin position="108"/>
        <end position="171"/>
    </location>
</feature>
<dbReference type="InterPro" id="IPR001119">
    <property type="entry name" value="SLH_dom"/>
</dbReference>
<keyword evidence="2" id="KW-0808">Transferase</keyword>
<evidence type="ECO:0000313" key="2">
    <source>
        <dbReference type="EMBL" id="CAH1200611.1"/>
    </source>
</evidence>
<dbReference type="InterPro" id="IPR051465">
    <property type="entry name" value="Cell_Envelope_Struct_Comp"/>
</dbReference>
<dbReference type="GO" id="GO:0016740">
    <property type="term" value="F:transferase activity"/>
    <property type="evidence" value="ECO:0007669"/>
    <property type="project" value="UniProtKB-KW"/>
</dbReference>
<evidence type="ECO:0000313" key="3">
    <source>
        <dbReference type="Proteomes" id="UP000838686"/>
    </source>
</evidence>
<dbReference type="EMBL" id="CAKMMF010000006">
    <property type="protein sequence ID" value="CAH1200611.1"/>
    <property type="molecule type" value="Genomic_DNA"/>
</dbReference>
<accession>A0ABN8GEG9</accession>
<dbReference type="Pfam" id="PF00395">
    <property type="entry name" value="SLH"/>
    <property type="match status" value="3"/>
</dbReference>
<dbReference type="PANTHER" id="PTHR43308">
    <property type="entry name" value="OUTER MEMBRANE PROTEIN ALPHA-RELATED"/>
    <property type="match status" value="1"/>
</dbReference>
<dbReference type="PROSITE" id="PS51272">
    <property type="entry name" value="SLH"/>
    <property type="match status" value="3"/>
</dbReference>
<sequence>MDADKITTGIVVDQDGTVRHVPTKVIIIDGKHYAIISSLTNSLYSVVWHPLEFSDVANHWANKAVNNMGSRMVIEGTGSGVFSPNRDITRTEFTAIVVRGLGLKPEEAAAPYSDVHSTDWYSSAVHTAYAYDLISGFEDGTFHPRDKITREQAMVIIDRAMKLTGLKDKLPEPAAEQLLRPYADRAEVSVWAVSSLVDSVTAGIITGRSGSELAPKAYITRAEVAAIIERLLQKSELI</sequence>
<keyword evidence="3" id="KW-1185">Reference proteome</keyword>
<organism evidence="2 3">
    <name type="scientific">Paenibacillus plantiphilus</name>
    <dbReference type="NCBI Taxonomy" id="2905650"/>
    <lineage>
        <taxon>Bacteria</taxon>
        <taxon>Bacillati</taxon>
        <taxon>Bacillota</taxon>
        <taxon>Bacilli</taxon>
        <taxon>Bacillales</taxon>
        <taxon>Paenibacillaceae</taxon>
        <taxon>Paenibacillus</taxon>
    </lineage>
</organism>
<dbReference type="GO" id="GO:0031176">
    <property type="term" value="F:endo-1,4-beta-xylanase activity"/>
    <property type="evidence" value="ECO:0007669"/>
    <property type="project" value="UniProtKB-EC"/>
</dbReference>
<proteinExistence type="predicted"/>
<name>A0ABN8GEG9_9BACL</name>
<feature type="domain" description="SLH" evidence="1">
    <location>
        <begin position="179"/>
        <end position="238"/>
    </location>
</feature>
<protein>
    <submittedName>
        <fullName evidence="2">Endo-1,4-beta-xylanase A</fullName>
        <ecNumber evidence="2">3.2.1.8</ecNumber>
    </submittedName>
</protein>
<evidence type="ECO:0000259" key="1">
    <source>
        <dbReference type="PROSITE" id="PS51272"/>
    </source>
</evidence>
<feature type="domain" description="SLH" evidence="1">
    <location>
        <begin position="48"/>
        <end position="107"/>
    </location>
</feature>
<comment type="caution">
    <text evidence="2">The sequence shown here is derived from an EMBL/GenBank/DDBJ whole genome shotgun (WGS) entry which is preliminary data.</text>
</comment>
<keyword evidence="2" id="KW-0326">Glycosidase</keyword>